<proteinExistence type="inferred from homology"/>
<keyword evidence="4" id="KW-0143">Chaperone</keyword>
<comment type="subcellular location">
    <subcellularLocation>
        <location evidence="4">Cytoplasm</location>
    </subcellularLocation>
</comment>
<evidence type="ECO:0000256" key="3">
    <source>
        <dbReference type="ARBA" id="ARBA00022845"/>
    </source>
</evidence>
<keyword evidence="6" id="KW-1185">Reference proteome</keyword>
<dbReference type="SUPFAM" id="SSF141457">
    <property type="entry name" value="BH3618-like"/>
    <property type="match status" value="1"/>
</dbReference>
<comment type="caution">
    <text evidence="5">The sequence shown here is derived from an EMBL/GenBank/DDBJ whole genome shotgun (WGS) entry which is preliminary data.</text>
</comment>
<dbReference type="Gene3D" id="2.30.290.10">
    <property type="entry name" value="BH3618-like"/>
    <property type="match status" value="1"/>
</dbReference>
<evidence type="ECO:0000313" key="6">
    <source>
        <dbReference type="Proteomes" id="UP001161691"/>
    </source>
</evidence>
<dbReference type="InterPro" id="IPR003775">
    <property type="entry name" value="Flagellar_assembly_factor_FliW"/>
</dbReference>
<gene>
    <name evidence="4 5" type="primary">fliW</name>
    <name evidence="5" type="ORF">KB449_35805</name>
</gene>
<keyword evidence="5" id="KW-0966">Cell projection</keyword>
<comment type="subunit">
    <text evidence="4">Interacts with translational regulator CsrA and flagellin(s).</text>
</comment>
<dbReference type="NCBIfam" id="NF009793">
    <property type="entry name" value="PRK13285.1-1"/>
    <property type="match status" value="1"/>
</dbReference>
<organism evidence="5 6">
    <name type="scientific">Cohnella hashimotonis</name>
    <dbReference type="NCBI Taxonomy" id="2826895"/>
    <lineage>
        <taxon>Bacteria</taxon>
        <taxon>Bacillati</taxon>
        <taxon>Bacillota</taxon>
        <taxon>Bacilli</taxon>
        <taxon>Bacillales</taxon>
        <taxon>Paenibacillaceae</taxon>
        <taxon>Cohnella</taxon>
    </lineage>
</organism>
<dbReference type="PANTHER" id="PTHR39190">
    <property type="entry name" value="FLAGELLAR ASSEMBLY FACTOR FLIW"/>
    <property type="match status" value="1"/>
</dbReference>
<sequence>MIIQSSVLGAVEIETDKAVKFTQGMPGFEDTTSFVLLQPDPSLPFTYMQSLDRSEVVFLLTDPFVFAPEYDLRLSEDAVEELQIQGEQDVQVWSVVTLKDSIETATMNLLAPVIINVREKLGRQIVLTNSTYSTRQLLSPPVPHGETKSTGDGA</sequence>
<comment type="similarity">
    <text evidence="4">Belongs to the FliW family.</text>
</comment>
<dbReference type="Pfam" id="PF02623">
    <property type="entry name" value="FliW"/>
    <property type="match status" value="1"/>
</dbReference>
<evidence type="ECO:0000256" key="4">
    <source>
        <dbReference type="HAMAP-Rule" id="MF_01185"/>
    </source>
</evidence>
<evidence type="ECO:0000256" key="1">
    <source>
        <dbReference type="ARBA" id="ARBA00022490"/>
    </source>
</evidence>
<dbReference type="PANTHER" id="PTHR39190:SF1">
    <property type="entry name" value="FLAGELLAR ASSEMBLY FACTOR FLIW"/>
    <property type="match status" value="1"/>
</dbReference>
<keyword evidence="3 4" id="KW-0810">Translation regulation</keyword>
<dbReference type="InterPro" id="IPR024046">
    <property type="entry name" value="Flagellar_assmbl_FliW_dom_sf"/>
</dbReference>
<dbReference type="HAMAP" id="MF_01185">
    <property type="entry name" value="FliW"/>
    <property type="match status" value="1"/>
</dbReference>
<dbReference type="Proteomes" id="UP001161691">
    <property type="component" value="Unassembled WGS sequence"/>
</dbReference>
<dbReference type="EMBL" id="JAGRPV010000002">
    <property type="protein sequence ID" value="MDI4650351.1"/>
    <property type="molecule type" value="Genomic_DNA"/>
</dbReference>
<keyword evidence="1 4" id="KW-0963">Cytoplasm</keyword>
<evidence type="ECO:0000313" key="5">
    <source>
        <dbReference type="EMBL" id="MDI4650351.1"/>
    </source>
</evidence>
<protein>
    <recommendedName>
        <fullName evidence="4">Flagellar assembly factor FliW</fullName>
    </recommendedName>
</protein>
<accession>A0ABT6TU13</accession>
<evidence type="ECO:0000256" key="2">
    <source>
        <dbReference type="ARBA" id="ARBA00022795"/>
    </source>
</evidence>
<reference evidence="5" key="1">
    <citation type="submission" date="2023-04" db="EMBL/GenBank/DDBJ databases">
        <title>Comparative genomic analysis of Cohnella hashimotonis sp. nov., isolated from the International Space Station.</title>
        <authorList>
            <person name="Venkateswaran K."/>
            <person name="Simpson A."/>
        </authorList>
    </citation>
    <scope>NUCLEOTIDE SEQUENCE</scope>
    <source>
        <strain evidence="5">F6_2S_P_1</strain>
    </source>
</reference>
<keyword evidence="2 4" id="KW-1005">Bacterial flagellum biogenesis</keyword>
<dbReference type="RefSeq" id="WP_282913201.1">
    <property type="nucleotide sequence ID" value="NZ_JAGRPV010000002.1"/>
</dbReference>
<keyword evidence="5" id="KW-0282">Flagellum</keyword>
<comment type="function">
    <text evidence="4">Acts as an anti-CsrA protein, binds CsrA and prevents it from repressing translation of its target genes, one of which is flagellin. Binds to flagellin and participates in the assembly of the flagellum.</text>
</comment>
<name>A0ABT6TU13_9BACL</name>
<keyword evidence="5" id="KW-0969">Cilium</keyword>